<accession>A0A183EXQ4</accession>
<dbReference type="EMBL" id="UYRT01106689">
    <property type="protein sequence ID" value="VDN44611.1"/>
    <property type="molecule type" value="Genomic_DNA"/>
</dbReference>
<dbReference type="WBParaSite" id="GPUH_0002577501-mRNA-1">
    <property type="protein sequence ID" value="GPUH_0002577501-mRNA-1"/>
    <property type="gene ID" value="GPUH_0002577501"/>
</dbReference>
<proteinExistence type="predicted"/>
<evidence type="ECO:0000313" key="1">
    <source>
        <dbReference type="EMBL" id="VDN44611.1"/>
    </source>
</evidence>
<protein>
    <submittedName>
        <fullName evidence="3">PH domain-containing protein</fullName>
    </submittedName>
</protein>
<evidence type="ECO:0000313" key="2">
    <source>
        <dbReference type="Proteomes" id="UP000271098"/>
    </source>
</evidence>
<sequence length="112" mass="12983">MEAIEQAYQAWLANQSEKTVMVDKLEIDFTNMKLKKKKGEVDIRRQFQVGLWTQFRQTPHQTQLHVKLNHLQVDNQLPACVFPCILAVVPPPKTVIQENGNKFSSTFTKPYL</sequence>
<gene>
    <name evidence="1" type="ORF">GPUH_LOCUS25744</name>
</gene>
<reference evidence="1 2" key="2">
    <citation type="submission" date="2018-11" db="EMBL/GenBank/DDBJ databases">
        <authorList>
            <consortium name="Pathogen Informatics"/>
        </authorList>
    </citation>
    <scope>NUCLEOTIDE SEQUENCE [LARGE SCALE GENOMIC DNA]</scope>
</reference>
<organism evidence="3">
    <name type="scientific">Gongylonema pulchrum</name>
    <dbReference type="NCBI Taxonomy" id="637853"/>
    <lineage>
        <taxon>Eukaryota</taxon>
        <taxon>Metazoa</taxon>
        <taxon>Ecdysozoa</taxon>
        <taxon>Nematoda</taxon>
        <taxon>Chromadorea</taxon>
        <taxon>Rhabditida</taxon>
        <taxon>Spirurina</taxon>
        <taxon>Spiruromorpha</taxon>
        <taxon>Spiruroidea</taxon>
        <taxon>Gongylonematidae</taxon>
        <taxon>Gongylonema</taxon>
    </lineage>
</organism>
<name>A0A183EXQ4_9BILA</name>
<evidence type="ECO:0000313" key="3">
    <source>
        <dbReference type="WBParaSite" id="GPUH_0002577501-mRNA-1"/>
    </source>
</evidence>
<dbReference type="AlphaFoldDB" id="A0A183EXQ4"/>
<reference evidence="3" key="1">
    <citation type="submission" date="2016-06" db="UniProtKB">
        <authorList>
            <consortium name="WormBaseParasite"/>
        </authorList>
    </citation>
    <scope>IDENTIFICATION</scope>
</reference>
<dbReference type="Proteomes" id="UP000271098">
    <property type="component" value="Unassembled WGS sequence"/>
</dbReference>
<keyword evidence="2" id="KW-1185">Reference proteome</keyword>
<dbReference type="OrthoDB" id="428159at2759"/>